<keyword evidence="3" id="KW-1185">Reference proteome</keyword>
<reference evidence="3" key="1">
    <citation type="journal article" date="2019" name="Int. J. Syst. Evol. Microbiol.">
        <title>The Global Catalogue of Microorganisms (GCM) 10K type strain sequencing project: providing services to taxonomists for standard genome sequencing and annotation.</title>
        <authorList>
            <consortium name="The Broad Institute Genomics Platform"/>
            <consortium name="The Broad Institute Genome Sequencing Center for Infectious Disease"/>
            <person name="Wu L."/>
            <person name="Ma J."/>
        </authorList>
    </citation>
    <scope>NUCLEOTIDE SEQUENCE [LARGE SCALE GENOMIC DNA]</scope>
    <source>
        <strain evidence="3">JCM 13501</strain>
    </source>
</reference>
<protein>
    <recommendedName>
        <fullName evidence="4">CopG family transcriptional regulator</fullName>
    </recommendedName>
</protein>
<accession>A0ABQ2H3Q4</accession>
<dbReference type="RefSeq" id="WP_188868719.1">
    <property type="nucleotide sequence ID" value="NZ_BMNW01000037.1"/>
</dbReference>
<organism evidence="2 3">
    <name type="scientific">Pseudomonas asuensis</name>
    <dbReference type="NCBI Taxonomy" id="1825787"/>
    <lineage>
        <taxon>Bacteria</taxon>
        <taxon>Pseudomonadati</taxon>
        <taxon>Pseudomonadota</taxon>
        <taxon>Gammaproteobacteria</taxon>
        <taxon>Pseudomonadales</taxon>
        <taxon>Pseudomonadaceae</taxon>
        <taxon>Pseudomonas</taxon>
    </lineage>
</organism>
<feature type="region of interest" description="Disordered" evidence="1">
    <location>
        <begin position="1"/>
        <end position="53"/>
    </location>
</feature>
<name>A0ABQ2H3Q4_9PSED</name>
<evidence type="ECO:0000313" key="2">
    <source>
        <dbReference type="EMBL" id="GGM32542.1"/>
    </source>
</evidence>
<dbReference type="Proteomes" id="UP000616499">
    <property type="component" value="Unassembled WGS sequence"/>
</dbReference>
<comment type="caution">
    <text evidence="2">The sequence shown here is derived from an EMBL/GenBank/DDBJ whole genome shotgun (WGS) entry which is preliminary data.</text>
</comment>
<evidence type="ECO:0000313" key="3">
    <source>
        <dbReference type="Proteomes" id="UP000616499"/>
    </source>
</evidence>
<evidence type="ECO:0008006" key="4">
    <source>
        <dbReference type="Google" id="ProtNLM"/>
    </source>
</evidence>
<gene>
    <name evidence="2" type="ORF">GCM10009425_48770</name>
</gene>
<evidence type="ECO:0000256" key="1">
    <source>
        <dbReference type="SAM" id="MobiDB-lite"/>
    </source>
</evidence>
<proteinExistence type="predicted"/>
<sequence length="96" mass="10922">MKKRVSMLPPGMAPASPTEKPDNQAIKQFIQGAPDSGKPVETEAPKKKKKREPVTMLYPSDLLERVDDFVRNDEVLNTRTAFVMQAIRNELKRLQE</sequence>
<dbReference type="EMBL" id="BMNW01000037">
    <property type="protein sequence ID" value="GGM32542.1"/>
    <property type="molecule type" value="Genomic_DNA"/>
</dbReference>